<sequence length="118" mass="13553">MNSSKQFVKHFSLPQVLKSIDDSNKSKNINYCNDSITQFRQLSELKSETSKSSLTQSSNTDNAVAEKQLIKLMSNNLIKLKFQMSRYEYCAECFEINAKNIESMVKHSRKAVKHIQGQ</sequence>
<dbReference type="EMBL" id="CATOUU010000171">
    <property type="protein sequence ID" value="CAI9919057.1"/>
    <property type="molecule type" value="Genomic_DNA"/>
</dbReference>
<dbReference type="Proteomes" id="UP001642409">
    <property type="component" value="Unassembled WGS sequence"/>
</dbReference>
<organism evidence="1">
    <name type="scientific">Hexamita inflata</name>
    <dbReference type="NCBI Taxonomy" id="28002"/>
    <lineage>
        <taxon>Eukaryota</taxon>
        <taxon>Metamonada</taxon>
        <taxon>Diplomonadida</taxon>
        <taxon>Hexamitidae</taxon>
        <taxon>Hexamitinae</taxon>
        <taxon>Hexamita</taxon>
    </lineage>
</organism>
<name>A0AA86NFR6_9EUKA</name>
<proteinExistence type="predicted"/>
<reference evidence="1" key="1">
    <citation type="submission" date="2023-06" db="EMBL/GenBank/DDBJ databases">
        <authorList>
            <person name="Kurt Z."/>
        </authorList>
    </citation>
    <scope>NUCLEOTIDE SEQUENCE</scope>
</reference>
<accession>A0AA86NFR6</accession>
<dbReference type="AlphaFoldDB" id="A0AA86NFR6"/>
<dbReference type="EMBL" id="CAXDID020000008">
    <property type="protein sequence ID" value="CAL5977370.1"/>
    <property type="molecule type" value="Genomic_DNA"/>
</dbReference>
<keyword evidence="3" id="KW-1185">Reference proteome</keyword>
<evidence type="ECO:0000313" key="2">
    <source>
        <dbReference type="EMBL" id="CAL5977370.1"/>
    </source>
</evidence>
<gene>
    <name evidence="2" type="ORF">HINF_LOCUS4265</name>
    <name evidence="1" type="ORF">HINF_LOCUS6702</name>
</gene>
<comment type="caution">
    <text evidence="1">The sequence shown here is derived from an EMBL/GenBank/DDBJ whole genome shotgun (WGS) entry which is preliminary data.</text>
</comment>
<reference evidence="2 3" key="2">
    <citation type="submission" date="2024-07" db="EMBL/GenBank/DDBJ databases">
        <authorList>
            <person name="Akdeniz Z."/>
        </authorList>
    </citation>
    <scope>NUCLEOTIDE SEQUENCE [LARGE SCALE GENOMIC DNA]</scope>
</reference>
<evidence type="ECO:0000313" key="1">
    <source>
        <dbReference type="EMBL" id="CAI9919057.1"/>
    </source>
</evidence>
<evidence type="ECO:0000313" key="3">
    <source>
        <dbReference type="Proteomes" id="UP001642409"/>
    </source>
</evidence>
<protein>
    <submittedName>
        <fullName evidence="2">Hypothetical_protein</fullName>
    </submittedName>
</protein>